<keyword evidence="3" id="KW-0732">Signal</keyword>
<dbReference type="Proteomes" id="UP001155901">
    <property type="component" value="Unassembled WGS sequence"/>
</dbReference>
<comment type="caution">
    <text evidence="4">The sequence shown here is derived from an EMBL/GenBank/DDBJ whole genome shotgun (WGS) entry which is preliminary data.</text>
</comment>
<evidence type="ECO:0000256" key="3">
    <source>
        <dbReference type="SAM" id="SignalP"/>
    </source>
</evidence>
<dbReference type="AlphaFoldDB" id="A0AA41HIP9"/>
<keyword evidence="7" id="KW-1185">Reference proteome</keyword>
<reference evidence="4" key="1">
    <citation type="submission" date="2021-07" db="EMBL/GenBank/DDBJ databases">
        <title>Characterization of violacein-producing bacteria and related species.</title>
        <authorList>
            <person name="Wilson H.S."/>
            <person name="De Leon M.E."/>
        </authorList>
    </citation>
    <scope>NUCLEOTIDE SEQUENCE</scope>
    <source>
        <strain evidence="4">HSC-15S17</strain>
    </source>
</reference>
<evidence type="ECO:0000313" key="7">
    <source>
        <dbReference type="Proteomes" id="UP001162889"/>
    </source>
</evidence>
<dbReference type="EMBL" id="JALJZU010000005">
    <property type="protein sequence ID" value="MCP2009255.1"/>
    <property type="molecule type" value="Genomic_DNA"/>
</dbReference>
<evidence type="ECO:0000313" key="6">
    <source>
        <dbReference type="Proteomes" id="UP001155901"/>
    </source>
</evidence>
<dbReference type="Proteomes" id="UP001162889">
    <property type="component" value="Unassembled WGS sequence"/>
</dbReference>
<reference evidence="5" key="2">
    <citation type="submission" date="2022-03" db="EMBL/GenBank/DDBJ databases">
        <title>Genome Encyclopedia of Bacteria and Archaea VI: Functional Genomics of Type Strains.</title>
        <authorList>
            <person name="Whitman W."/>
        </authorList>
    </citation>
    <scope>NUCLEOTIDE SEQUENCE</scope>
    <source>
        <strain evidence="5">HSC-15S17</strain>
    </source>
</reference>
<keyword evidence="5" id="KW-0813">Transport</keyword>
<dbReference type="RefSeq" id="WP_217945467.1">
    <property type="nucleotide sequence ID" value="NZ_JAHTGR010000018.1"/>
</dbReference>
<evidence type="ECO:0000313" key="5">
    <source>
        <dbReference type="EMBL" id="MCP2009255.1"/>
    </source>
</evidence>
<dbReference type="EMBL" id="JAHTGR010000018">
    <property type="protein sequence ID" value="MBV6324548.1"/>
    <property type="molecule type" value="Genomic_DNA"/>
</dbReference>
<dbReference type="InterPro" id="IPR006059">
    <property type="entry name" value="SBP"/>
</dbReference>
<dbReference type="Pfam" id="PF01547">
    <property type="entry name" value="SBP_bac_1"/>
    <property type="match status" value="1"/>
</dbReference>
<evidence type="ECO:0000256" key="2">
    <source>
        <dbReference type="ARBA" id="ARBA00008520"/>
    </source>
</evidence>
<gene>
    <name evidence="4" type="ORF">KVP70_26830</name>
    <name evidence="5" type="ORF">L1274_002968</name>
</gene>
<proteinExistence type="inferred from homology"/>
<evidence type="ECO:0000313" key="4">
    <source>
        <dbReference type="EMBL" id="MBV6324548.1"/>
    </source>
</evidence>
<keyword evidence="5" id="KW-0762">Sugar transport</keyword>
<name>A0AA41HIP9_9BURK</name>
<feature type="chain" id="PRO_5041365990" evidence="3">
    <location>
        <begin position="34"/>
        <end position="425"/>
    </location>
</feature>
<accession>A0AA41HIP9</accession>
<feature type="signal peptide" evidence="3">
    <location>
        <begin position="1"/>
        <end position="33"/>
    </location>
</feature>
<dbReference type="InterPro" id="IPR050490">
    <property type="entry name" value="Bact_solute-bd_prot1"/>
</dbReference>
<organism evidence="4 6">
    <name type="scientific">Duganella violaceipulchra</name>
    <dbReference type="NCBI Taxonomy" id="2849652"/>
    <lineage>
        <taxon>Bacteria</taxon>
        <taxon>Pseudomonadati</taxon>
        <taxon>Pseudomonadota</taxon>
        <taxon>Betaproteobacteria</taxon>
        <taxon>Burkholderiales</taxon>
        <taxon>Oxalobacteraceae</taxon>
        <taxon>Telluria group</taxon>
        <taxon>Duganella</taxon>
    </lineage>
</organism>
<dbReference type="PANTHER" id="PTHR43649">
    <property type="entry name" value="ARABINOSE-BINDING PROTEIN-RELATED"/>
    <property type="match status" value="1"/>
</dbReference>
<comment type="similarity">
    <text evidence="2">Belongs to the bacterial solute-binding protein 1 family.</text>
</comment>
<protein>
    <submittedName>
        <fullName evidence="4">Extracellular solute-binding protein</fullName>
    </submittedName>
    <submittedName>
        <fullName evidence="5">Multiple sugar transport system substrate-binding protein</fullName>
    </submittedName>
</protein>
<dbReference type="GO" id="GO:0042597">
    <property type="term" value="C:periplasmic space"/>
    <property type="evidence" value="ECO:0007669"/>
    <property type="project" value="UniProtKB-SubCell"/>
</dbReference>
<comment type="subcellular location">
    <subcellularLocation>
        <location evidence="1">Periplasm</location>
    </subcellularLocation>
</comment>
<evidence type="ECO:0000256" key="1">
    <source>
        <dbReference type="ARBA" id="ARBA00004418"/>
    </source>
</evidence>
<sequence length="425" mass="47388">MMHNIRTSSAFHLKRWLASALLCAGLGLSAVCAAEQLVIDYVVSNSPQRNAWLGIINQFAAANPDIQVEHHGYPQEQYKRDFSARLTTGRADLAFWYAGERLRDAAKNKLLSPLDGELLTQLKKKKFAPAAIEGTRIDGEVYGFPLYYYAWGFLYRKSLFERLDLRPPASWSEFLQTCERLQAAGVTPLAVGAKSGWPAVAWFDYLNLRINGIDFHRKLLRGDASFGDARVRQVFDTWSDLLRKGYFLEATMEQEPDRVPPYLYRDHVGMVLTASFVAAKFPAAVAADMGFFAFPNYTPNLPAYEEAPLDVLVLPARGLNTHARNRFLAFLADGGALRQIAEADQTFSVQADPATPPNLLGEATSAILAGAAGLTYFFDRDARADLVAPVYEGLRQFLKPPHDTGLLVRSIESARQKTRMPGYRQ</sequence>